<accession>A0A2K3M4G6</accession>
<proteinExistence type="predicted"/>
<evidence type="ECO:0000313" key="1">
    <source>
        <dbReference type="EMBL" id="PNX85685.1"/>
    </source>
</evidence>
<organism evidence="1 2">
    <name type="scientific">Trifolium pratense</name>
    <name type="common">Red clover</name>
    <dbReference type="NCBI Taxonomy" id="57577"/>
    <lineage>
        <taxon>Eukaryota</taxon>
        <taxon>Viridiplantae</taxon>
        <taxon>Streptophyta</taxon>
        <taxon>Embryophyta</taxon>
        <taxon>Tracheophyta</taxon>
        <taxon>Spermatophyta</taxon>
        <taxon>Magnoliopsida</taxon>
        <taxon>eudicotyledons</taxon>
        <taxon>Gunneridae</taxon>
        <taxon>Pentapetalae</taxon>
        <taxon>rosids</taxon>
        <taxon>fabids</taxon>
        <taxon>Fabales</taxon>
        <taxon>Fabaceae</taxon>
        <taxon>Papilionoideae</taxon>
        <taxon>50 kb inversion clade</taxon>
        <taxon>NPAAA clade</taxon>
        <taxon>Hologalegina</taxon>
        <taxon>IRL clade</taxon>
        <taxon>Trifolieae</taxon>
        <taxon>Trifolium</taxon>
    </lineage>
</organism>
<evidence type="ECO:0000313" key="2">
    <source>
        <dbReference type="Proteomes" id="UP000236291"/>
    </source>
</evidence>
<dbReference type="Proteomes" id="UP000236291">
    <property type="component" value="Unassembled WGS sequence"/>
</dbReference>
<dbReference type="EMBL" id="ASHM01049357">
    <property type="protein sequence ID" value="PNX85685.1"/>
    <property type="molecule type" value="Genomic_DNA"/>
</dbReference>
<reference evidence="1 2" key="2">
    <citation type="journal article" date="2017" name="Front. Plant Sci.">
        <title>Gene Classification and Mining of Molecular Markers Useful in Red Clover (Trifolium pratense) Breeding.</title>
        <authorList>
            <person name="Istvanek J."/>
            <person name="Dluhosova J."/>
            <person name="Dluhos P."/>
            <person name="Patkova L."/>
            <person name="Nedelnik J."/>
            <person name="Repkova J."/>
        </authorList>
    </citation>
    <scope>NUCLEOTIDE SEQUENCE [LARGE SCALE GENOMIC DNA]</scope>
    <source>
        <strain evidence="2">cv. Tatra</strain>
        <tissue evidence="1">Young leaves</tissue>
    </source>
</reference>
<gene>
    <name evidence="1" type="ORF">L195_g041756</name>
</gene>
<protein>
    <submittedName>
        <fullName evidence="1">Uncharacterized protein</fullName>
    </submittedName>
</protein>
<dbReference type="AlphaFoldDB" id="A0A2K3M4G6"/>
<reference evidence="1 2" key="1">
    <citation type="journal article" date="2014" name="Am. J. Bot.">
        <title>Genome assembly and annotation for red clover (Trifolium pratense; Fabaceae).</title>
        <authorList>
            <person name="Istvanek J."/>
            <person name="Jaros M."/>
            <person name="Krenek A."/>
            <person name="Repkova J."/>
        </authorList>
    </citation>
    <scope>NUCLEOTIDE SEQUENCE [LARGE SCALE GENOMIC DNA]</scope>
    <source>
        <strain evidence="2">cv. Tatra</strain>
        <tissue evidence="1">Young leaves</tissue>
    </source>
</reference>
<sequence length="60" mass="7159">MHNDEDGDDEGLFKSWAKQTKMLDLRETRRKLWRATKELKLRVSSKVDVVEMSWDCEVFA</sequence>
<name>A0A2K3M4G6_TRIPR</name>
<comment type="caution">
    <text evidence="1">The sequence shown here is derived from an EMBL/GenBank/DDBJ whole genome shotgun (WGS) entry which is preliminary data.</text>
</comment>